<name>A0A0F0CUC3_9BACT</name>
<dbReference type="EMBL" id="JYNY01000216">
    <property type="protein sequence ID" value="KJJ85136.1"/>
    <property type="molecule type" value="Genomic_DNA"/>
</dbReference>
<sequence>MAVYIRSGSEMMRAGGALTEGDKNDFLNALRILFTGREIVNPSSDYWQTVESFATTVQKGTIASNGTSNTFSYNSDTGILSIRGYDLKTNHNMFLMTFDCISGDITVYGEQRGTRTVYSADGEGMFYDSINSTITTVSSARTSKGNK</sequence>
<keyword evidence="2" id="KW-1185">Reference proteome</keyword>
<comment type="caution">
    <text evidence="1">The sequence shown here is derived from an EMBL/GenBank/DDBJ whole genome shotgun (WGS) entry which is preliminary data.</text>
</comment>
<gene>
    <name evidence="1" type="ORF">OMAG_000995</name>
</gene>
<accession>A0A0F0CUC3</accession>
<dbReference type="AlphaFoldDB" id="A0A0F0CUC3"/>
<dbReference type="Proteomes" id="UP000033428">
    <property type="component" value="Unassembled WGS sequence"/>
</dbReference>
<protein>
    <submittedName>
        <fullName evidence="1">Uncharacterized protein</fullName>
    </submittedName>
</protein>
<evidence type="ECO:0000313" key="1">
    <source>
        <dbReference type="EMBL" id="KJJ85136.1"/>
    </source>
</evidence>
<feature type="non-terminal residue" evidence="1">
    <location>
        <position position="147"/>
    </location>
</feature>
<reference evidence="1 2" key="1">
    <citation type="submission" date="2015-02" db="EMBL/GenBank/DDBJ databases">
        <title>Single-cell genomics of uncultivated deep-branching MTB reveals a conserved set of magnetosome genes.</title>
        <authorList>
            <person name="Kolinko S."/>
            <person name="Richter M."/>
            <person name="Glockner F.O."/>
            <person name="Brachmann A."/>
            <person name="Schuler D."/>
        </authorList>
    </citation>
    <scope>NUCLEOTIDE SEQUENCE [LARGE SCALE GENOMIC DNA]</scope>
    <source>
        <strain evidence="1">SKK-01</strain>
    </source>
</reference>
<evidence type="ECO:0000313" key="2">
    <source>
        <dbReference type="Proteomes" id="UP000033428"/>
    </source>
</evidence>
<proteinExistence type="predicted"/>
<organism evidence="1 2">
    <name type="scientific">Candidatus Omnitrophus magneticus</name>
    <dbReference type="NCBI Taxonomy" id="1609969"/>
    <lineage>
        <taxon>Bacteria</taxon>
        <taxon>Pseudomonadati</taxon>
        <taxon>Candidatus Omnitrophota</taxon>
        <taxon>Candidatus Omnitrophus</taxon>
    </lineage>
</organism>